<dbReference type="SUPFAM" id="SSF90096">
    <property type="entry name" value="Subunits of heterodimeric actin filament capping protein Capz"/>
    <property type="match status" value="1"/>
</dbReference>
<comment type="subunit">
    <text evidence="7">Heterodimer of an alpha and a beta subunit.</text>
</comment>
<dbReference type="PRINTS" id="PR00192">
    <property type="entry name" value="FACTINCAPB"/>
</dbReference>
<dbReference type="AlphaFoldDB" id="R4UW38"/>
<protein>
    <recommendedName>
        <fullName evidence="7">F-actin-capping protein subunit beta</fullName>
    </recommendedName>
</protein>
<name>R4UW38_COPFO</name>
<dbReference type="Pfam" id="PF01115">
    <property type="entry name" value="F_actin_cap_B"/>
    <property type="match status" value="1"/>
</dbReference>
<dbReference type="PANTHER" id="PTHR10619">
    <property type="entry name" value="F-ACTIN-CAPPING PROTEIN SUBUNIT BETA"/>
    <property type="match status" value="1"/>
</dbReference>
<dbReference type="EMBL" id="KC571947">
    <property type="protein sequence ID" value="AGM32446.1"/>
    <property type="molecule type" value="mRNA"/>
</dbReference>
<keyword evidence="3 7" id="KW-0117">Actin capping</keyword>
<dbReference type="InterPro" id="IPR043175">
    <property type="entry name" value="CAPZB_N"/>
</dbReference>
<dbReference type="PANTHER" id="PTHR10619:SF0">
    <property type="entry name" value="F-ACTIN-CAPPING PROTEIN SUBUNIT BETA ISOFORMS 1 AND 2"/>
    <property type="match status" value="1"/>
</dbReference>
<evidence type="ECO:0000256" key="3">
    <source>
        <dbReference type="ARBA" id="ARBA00022467"/>
    </source>
</evidence>
<dbReference type="GO" id="GO:0030036">
    <property type="term" value="P:actin cytoskeleton organization"/>
    <property type="evidence" value="ECO:0007669"/>
    <property type="project" value="InterPro"/>
</dbReference>
<proteinExistence type="evidence at transcript level"/>
<evidence type="ECO:0000256" key="6">
    <source>
        <dbReference type="ARBA" id="ARBA00023212"/>
    </source>
</evidence>
<dbReference type="GO" id="GO:0000902">
    <property type="term" value="P:cell morphogenesis"/>
    <property type="evidence" value="ECO:0007669"/>
    <property type="project" value="TreeGrafter"/>
</dbReference>
<comment type="similarity">
    <text evidence="2 7">Belongs to the F-actin-capping protein beta subunit family.</text>
</comment>
<dbReference type="InterPro" id="IPR019771">
    <property type="entry name" value="F-actin_capping_bsu_CS"/>
</dbReference>
<dbReference type="GO" id="GO:0051016">
    <property type="term" value="P:barbed-end actin filament capping"/>
    <property type="evidence" value="ECO:0007669"/>
    <property type="project" value="UniProtKB-UniRule"/>
</dbReference>
<sequence>MADPLLPCYDLIRRVEPSVIETALWNIIETKPELTDQLLQTVDVPLKTMEDPTSHEVFIKCDYNRDIDSYRSPSTSKYYPPLPDGQQPSKRLRQIEIQANQAFTSCTKLYSSEGICSVYLWDIEPGQFGFGCFIKNKVNTTLRGGQPVNGWIDCIDIIEVRESNKQATYKMTSSFLMSIEMGIGLDSPIKISGSSGTRSEKTCAVNNDIDHIVNCGELVENNSDKFRGILQHIIVQNVKRVHGIVSMNDVREDATTKAFRDEIMSKLRK</sequence>
<reference evidence="8" key="1">
    <citation type="submission" date="2013-02" db="EMBL/GenBank/DDBJ databases">
        <title>Immune-Related transcriptome of Coptotermes formosanus Shiraki workers: the defense mechanism.</title>
        <authorList>
            <person name="Hussain A."/>
            <person name="Li Y.F."/>
            <person name="Cheng Y."/>
            <person name="Liu Y."/>
            <person name="Chen C.C."/>
            <person name="Wen S.Y."/>
        </authorList>
    </citation>
    <scope>NUCLEOTIDE SEQUENCE</scope>
</reference>
<evidence type="ECO:0000256" key="1">
    <source>
        <dbReference type="ARBA" id="ARBA00004245"/>
    </source>
</evidence>
<dbReference type="GO" id="GO:0005737">
    <property type="term" value="C:cytoplasm"/>
    <property type="evidence" value="ECO:0007669"/>
    <property type="project" value="InterPro"/>
</dbReference>
<keyword evidence="6 7" id="KW-0206">Cytoskeleton</keyword>
<dbReference type="Gene3D" id="1.20.58.570">
    <property type="match status" value="1"/>
</dbReference>
<dbReference type="GO" id="GO:0008290">
    <property type="term" value="C:F-actin capping protein complex"/>
    <property type="evidence" value="ECO:0007669"/>
    <property type="project" value="UniProtKB-UniRule"/>
</dbReference>
<evidence type="ECO:0000256" key="2">
    <source>
        <dbReference type="ARBA" id="ARBA00006039"/>
    </source>
</evidence>
<organism evidence="8">
    <name type="scientific">Coptotermes formosanus</name>
    <name type="common">Formosan subterranean termite</name>
    <dbReference type="NCBI Taxonomy" id="36987"/>
    <lineage>
        <taxon>Eukaryota</taxon>
        <taxon>Metazoa</taxon>
        <taxon>Ecdysozoa</taxon>
        <taxon>Arthropoda</taxon>
        <taxon>Hexapoda</taxon>
        <taxon>Insecta</taxon>
        <taxon>Pterygota</taxon>
        <taxon>Neoptera</taxon>
        <taxon>Polyneoptera</taxon>
        <taxon>Dictyoptera</taxon>
        <taxon>Blattodea</taxon>
        <taxon>Blattoidea</taxon>
        <taxon>Termitoidae</taxon>
        <taxon>Rhinotermitidae</taxon>
        <taxon>Coptotermes</taxon>
    </lineage>
</organism>
<dbReference type="InterPro" id="IPR042276">
    <property type="entry name" value="CapZ_alpha/beta_2"/>
</dbReference>
<dbReference type="Gene3D" id="3.90.1150.210">
    <property type="entry name" value="F-actin capping protein, beta subunit"/>
    <property type="match status" value="1"/>
</dbReference>
<comment type="function">
    <text evidence="7">F-actin-capping proteins bind in a Ca(2+)-independent manner to the fast growing ends of actin filaments (barbed end) thereby blocking the exchange of subunits at these ends. Unlike other capping proteins (such as gelsolin and severin), these proteins do not sever actin filaments.</text>
</comment>
<dbReference type="PROSITE" id="PS00231">
    <property type="entry name" value="F_ACTIN_CAPPING_BETA"/>
    <property type="match status" value="1"/>
</dbReference>
<comment type="subcellular location">
    <subcellularLocation>
        <location evidence="1 7">Cytoplasm</location>
        <location evidence="1 7">Cytoskeleton</location>
    </subcellularLocation>
</comment>
<dbReference type="InterPro" id="IPR001698">
    <property type="entry name" value="CAPZB"/>
</dbReference>
<evidence type="ECO:0000256" key="4">
    <source>
        <dbReference type="ARBA" id="ARBA00022490"/>
    </source>
</evidence>
<dbReference type="GO" id="GO:0051015">
    <property type="term" value="F:actin filament binding"/>
    <property type="evidence" value="ECO:0007669"/>
    <property type="project" value="TreeGrafter"/>
</dbReference>
<dbReference type="InterPro" id="IPR037282">
    <property type="entry name" value="CapZ_alpha/beta"/>
</dbReference>
<accession>R4UW38</accession>
<evidence type="ECO:0000256" key="5">
    <source>
        <dbReference type="ARBA" id="ARBA00023203"/>
    </source>
</evidence>
<keyword evidence="5 7" id="KW-0009">Actin-binding</keyword>
<evidence type="ECO:0000256" key="7">
    <source>
        <dbReference type="RuleBase" id="RU365078"/>
    </source>
</evidence>
<keyword evidence="4 7" id="KW-0963">Cytoplasm</keyword>
<evidence type="ECO:0000313" key="8">
    <source>
        <dbReference type="EMBL" id="AGM32446.1"/>
    </source>
</evidence>